<keyword evidence="3" id="KW-1185">Reference proteome</keyword>
<sequence>MVGEVAQNSLSLLSTAVAAGAHLNDGAFVFENRWQLTQLIEFKNWSKNRTRTISMSHLKSYSRLISPPWIVFGIYIFLLLCSVLAGSCQEVMLLFVFSVRRDEQYQGRKDVLFLSGKGGHGHGRSHDMRRQLPDCTSSSPCATTLPVFLAVGDYSTSVLLLAFGVLPVSTLAVLRP</sequence>
<feature type="transmembrane region" description="Helical" evidence="1">
    <location>
        <begin position="69"/>
        <end position="97"/>
    </location>
</feature>
<dbReference type="PANTHER" id="PTHR36394:SF1">
    <property type="entry name" value="OS01G0277700 PROTEIN"/>
    <property type="match status" value="1"/>
</dbReference>
<evidence type="ECO:0000256" key="1">
    <source>
        <dbReference type="SAM" id="Phobius"/>
    </source>
</evidence>
<proteinExistence type="predicted"/>
<feature type="transmembrane region" description="Helical" evidence="1">
    <location>
        <begin position="154"/>
        <end position="174"/>
    </location>
</feature>
<dbReference type="AlphaFoldDB" id="A0ABD1YRR2"/>
<evidence type="ECO:0000313" key="3">
    <source>
        <dbReference type="Proteomes" id="UP001605036"/>
    </source>
</evidence>
<name>A0ABD1YRR2_9MARC</name>
<reference evidence="2 3" key="1">
    <citation type="submission" date="2024-09" db="EMBL/GenBank/DDBJ databases">
        <title>Chromosome-scale assembly of Riccia fluitans.</title>
        <authorList>
            <person name="Paukszto L."/>
            <person name="Sawicki J."/>
            <person name="Karawczyk K."/>
            <person name="Piernik-Szablinska J."/>
            <person name="Szczecinska M."/>
            <person name="Mazdziarz M."/>
        </authorList>
    </citation>
    <scope>NUCLEOTIDE SEQUENCE [LARGE SCALE GENOMIC DNA]</scope>
    <source>
        <strain evidence="2">Rf_01</strain>
        <tissue evidence="2">Aerial parts of the thallus</tissue>
    </source>
</reference>
<dbReference type="PANTHER" id="PTHR36394">
    <property type="entry name" value="OS01G0277700 PROTEIN"/>
    <property type="match status" value="1"/>
</dbReference>
<protein>
    <submittedName>
        <fullName evidence="2">Uncharacterized protein</fullName>
    </submittedName>
</protein>
<accession>A0ABD1YRR2</accession>
<keyword evidence="1" id="KW-0812">Transmembrane</keyword>
<gene>
    <name evidence="2" type="ORF">R1flu_004940</name>
</gene>
<keyword evidence="1" id="KW-1133">Transmembrane helix</keyword>
<evidence type="ECO:0000313" key="2">
    <source>
        <dbReference type="EMBL" id="KAL2633461.1"/>
    </source>
</evidence>
<comment type="caution">
    <text evidence="2">The sequence shown here is derived from an EMBL/GenBank/DDBJ whole genome shotgun (WGS) entry which is preliminary data.</text>
</comment>
<organism evidence="2 3">
    <name type="scientific">Riccia fluitans</name>
    <dbReference type="NCBI Taxonomy" id="41844"/>
    <lineage>
        <taxon>Eukaryota</taxon>
        <taxon>Viridiplantae</taxon>
        <taxon>Streptophyta</taxon>
        <taxon>Embryophyta</taxon>
        <taxon>Marchantiophyta</taxon>
        <taxon>Marchantiopsida</taxon>
        <taxon>Marchantiidae</taxon>
        <taxon>Marchantiales</taxon>
        <taxon>Ricciaceae</taxon>
        <taxon>Riccia</taxon>
    </lineage>
</organism>
<dbReference type="EMBL" id="JBHFFA010000003">
    <property type="protein sequence ID" value="KAL2633461.1"/>
    <property type="molecule type" value="Genomic_DNA"/>
</dbReference>
<keyword evidence="1" id="KW-0472">Membrane</keyword>
<dbReference type="Proteomes" id="UP001605036">
    <property type="component" value="Unassembled WGS sequence"/>
</dbReference>